<dbReference type="InterPro" id="IPR000014">
    <property type="entry name" value="PAS"/>
</dbReference>
<evidence type="ECO:0000313" key="11">
    <source>
        <dbReference type="Proteomes" id="UP001184230"/>
    </source>
</evidence>
<proteinExistence type="predicted"/>
<dbReference type="InterPro" id="IPR029787">
    <property type="entry name" value="Nucleotide_cyclase"/>
</dbReference>
<reference evidence="10 11" key="1">
    <citation type="submission" date="2023-07" db="EMBL/GenBank/DDBJ databases">
        <title>Sorghum-associated microbial communities from plants grown in Nebraska, USA.</title>
        <authorList>
            <person name="Schachtman D."/>
        </authorList>
    </citation>
    <scope>NUCLEOTIDE SEQUENCE [LARGE SCALE GENOMIC DNA]</scope>
    <source>
        <strain evidence="10 11">DS1781</strain>
    </source>
</reference>
<evidence type="ECO:0000259" key="7">
    <source>
        <dbReference type="PROSITE" id="PS50112"/>
    </source>
</evidence>
<dbReference type="Pfam" id="PF08448">
    <property type="entry name" value="PAS_4"/>
    <property type="match status" value="3"/>
</dbReference>
<dbReference type="Gene3D" id="3.30.70.270">
    <property type="match status" value="1"/>
</dbReference>
<dbReference type="PROSITE" id="PS50113">
    <property type="entry name" value="PAC"/>
    <property type="match status" value="1"/>
</dbReference>
<comment type="subcellular location">
    <subcellularLocation>
        <location evidence="1">Cell membrane</location>
        <topology evidence="1">Multi-pass membrane protein</topology>
    </subcellularLocation>
</comment>
<dbReference type="InterPro" id="IPR000160">
    <property type="entry name" value="GGDEF_dom"/>
</dbReference>
<feature type="transmembrane region" description="Helical" evidence="6">
    <location>
        <begin position="12"/>
        <end position="36"/>
    </location>
</feature>
<dbReference type="SUPFAM" id="SSF55785">
    <property type="entry name" value="PYP-like sensor domain (PAS domain)"/>
    <property type="match status" value="3"/>
</dbReference>
<evidence type="ECO:0000256" key="6">
    <source>
        <dbReference type="SAM" id="Phobius"/>
    </source>
</evidence>
<dbReference type="InterPro" id="IPR033479">
    <property type="entry name" value="dCache_1"/>
</dbReference>
<evidence type="ECO:0000256" key="5">
    <source>
        <dbReference type="ARBA" id="ARBA00023136"/>
    </source>
</evidence>
<dbReference type="Pfam" id="PF02743">
    <property type="entry name" value="dCache_1"/>
    <property type="match status" value="1"/>
</dbReference>
<keyword evidence="11" id="KW-1185">Reference proteome</keyword>
<sequence>MLRLPRLGLRTRLSIGMVASILLITLGVTTTAIYFVKRHMQAAIANEEFERISAIAEAVDQKFLSRRTLLKTFGDSVEAHRPASTALLQDFLVQHTALKDAFANVTVVGLNGDLVAGLNAGLRAGTINIKDREYFRQTVATKAGVISQPYRNRLNGMAQVAMTEPVLDARGEVLYVISGAINLSEQNFLGQLANVKFGKSGYMFITNTNGIVIDDPVKSRILQRADAEGSRNPATGLAMAGFEGTIEARDRTGIDGLYAFKRIRQTNWVLGCIYPRDEAFAEIEQIERYTWAGALLLTLLAGGLVFLVTRSQLAPLTRLHEHMQVSRALSSYVAMTEPPPEDEIGDLSRTFDSLMLERQIAQERLTASERFLRDVTDNLPAVVAYFDRDQRCLFGNKAGLSMRGRTRADIGTMTMKESLPDAIYEQLVPHVAKVLTGSPTRSEGTYDRNGKEGFYECHLVPDVRDGGRTVGYYVMTFDITRQKVAERERAAGEARIRTITDNLPALVSHVDASLRYTFVNAHVRALHGNDELVGRLLADVRGTEDFKMVEPYVRRVLAGEAVTFEKTGYSTPGTSQNWYQSHYIPDRDPQGVVQGFYAMTFDVTERKRAEIRSAESEQRLRGLTDNVPALLTELDRDERVIFCNGRYESWLGIPPASIMNRPIREAVGEAHYEMRKPLLARAFAGEVVSFEQTAKLLVGERTLQTTYLPQRNAQGDVVGLYVLANDVTDLKHKQMQLDTLAREDALTGLPNRRSFEERVREALARTRRSDIPIYLLFLDIDYFKSINDSLGHAAGDAVLKEFGRRLKECVRETDMAARYAGDEFVILLEASTGPRAAQLVAEKVLAAMRPAFVLSNRTLQVTTSIGIARSEEDDEDFESLMATADSALYAAKKDGRNRFMMAASRSGTQHDVTWPRQESLAR</sequence>
<dbReference type="EMBL" id="JAVDRF010000004">
    <property type="protein sequence ID" value="MDR6536663.1"/>
    <property type="molecule type" value="Genomic_DNA"/>
</dbReference>
<dbReference type="InterPro" id="IPR000700">
    <property type="entry name" value="PAS-assoc_C"/>
</dbReference>
<dbReference type="InterPro" id="IPR043128">
    <property type="entry name" value="Rev_trsase/Diguanyl_cyclase"/>
</dbReference>
<keyword evidence="4 6" id="KW-1133">Transmembrane helix</keyword>
<name>A0ABU1NDY8_9BURK</name>
<dbReference type="Gene3D" id="3.30.450.20">
    <property type="entry name" value="PAS domain"/>
    <property type="match status" value="4"/>
</dbReference>
<feature type="domain" description="PAS" evidence="7">
    <location>
        <begin position="616"/>
        <end position="686"/>
    </location>
</feature>
<gene>
    <name evidence="10" type="ORF">J2739_002436</name>
</gene>
<dbReference type="Pfam" id="PF00990">
    <property type="entry name" value="GGDEF"/>
    <property type="match status" value="1"/>
</dbReference>
<organism evidence="10 11">
    <name type="scientific">Variovorax soli</name>
    <dbReference type="NCBI Taxonomy" id="376815"/>
    <lineage>
        <taxon>Bacteria</taxon>
        <taxon>Pseudomonadati</taxon>
        <taxon>Pseudomonadota</taxon>
        <taxon>Betaproteobacteria</taxon>
        <taxon>Burkholderiales</taxon>
        <taxon>Comamonadaceae</taxon>
        <taxon>Variovorax</taxon>
    </lineage>
</organism>
<dbReference type="Gene3D" id="6.10.340.10">
    <property type="match status" value="1"/>
</dbReference>
<comment type="caution">
    <text evidence="10">The sequence shown here is derived from an EMBL/GenBank/DDBJ whole genome shotgun (WGS) entry which is preliminary data.</text>
</comment>
<evidence type="ECO:0000259" key="8">
    <source>
        <dbReference type="PROSITE" id="PS50113"/>
    </source>
</evidence>
<protein>
    <submittedName>
        <fullName evidence="10">Diguanylate cyclase (GGDEF)-like protein/PAS domain S-box-containing protein</fullName>
    </submittedName>
</protein>
<dbReference type="InterPro" id="IPR035965">
    <property type="entry name" value="PAS-like_dom_sf"/>
</dbReference>
<dbReference type="NCBIfam" id="TIGR00254">
    <property type="entry name" value="GGDEF"/>
    <property type="match status" value="1"/>
</dbReference>
<evidence type="ECO:0000256" key="1">
    <source>
        <dbReference type="ARBA" id="ARBA00004651"/>
    </source>
</evidence>
<evidence type="ECO:0000256" key="3">
    <source>
        <dbReference type="ARBA" id="ARBA00022692"/>
    </source>
</evidence>
<dbReference type="CDD" id="cd01949">
    <property type="entry name" value="GGDEF"/>
    <property type="match status" value="1"/>
</dbReference>
<evidence type="ECO:0000313" key="10">
    <source>
        <dbReference type="EMBL" id="MDR6536663.1"/>
    </source>
</evidence>
<dbReference type="Proteomes" id="UP001184230">
    <property type="component" value="Unassembled WGS sequence"/>
</dbReference>
<dbReference type="PROSITE" id="PS50887">
    <property type="entry name" value="GGDEF"/>
    <property type="match status" value="1"/>
</dbReference>
<evidence type="ECO:0000259" key="9">
    <source>
        <dbReference type="PROSITE" id="PS50887"/>
    </source>
</evidence>
<dbReference type="InterPro" id="IPR013656">
    <property type="entry name" value="PAS_4"/>
</dbReference>
<dbReference type="PANTHER" id="PTHR44757:SF2">
    <property type="entry name" value="BIOFILM ARCHITECTURE MAINTENANCE PROTEIN MBAA"/>
    <property type="match status" value="1"/>
</dbReference>
<dbReference type="CDD" id="cd12912">
    <property type="entry name" value="PDC2_MCP_like"/>
    <property type="match status" value="1"/>
</dbReference>
<dbReference type="CDD" id="cd12914">
    <property type="entry name" value="PDC1_DGC_like"/>
    <property type="match status" value="1"/>
</dbReference>
<dbReference type="CDD" id="cd00130">
    <property type="entry name" value="PAS"/>
    <property type="match status" value="1"/>
</dbReference>
<evidence type="ECO:0000256" key="4">
    <source>
        <dbReference type="ARBA" id="ARBA00022989"/>
    </source>
</evidence>
<dbReference type="SMART" id="SM00267">
    <property type="entry name" value="GGDEF"/>
    <property type="match status" value="1"/>
</dbReference>
<dbReference type="InterPro" id="IPR052155">
    <property type="entry name" value="Biofilm_reg_signaling"/>
</dbReference>
<accession>A0ABU1NDY8</accession>
<evidence type="ECO:0000256" key="2">
    <source>
        <dbReference type="ARBA" id="ARBA00022475"/>
    </source>
</evidence>
<dbReference type="SUPFAM" id="SSF55073">
    <property type="entry name" value="Nucleotide cyclase"/>
    <property type="match status" value="1"/>
</dbReference>
<feature type="domain" description="GGDEF" evidence="9">
    <location>
        <begin position="771"/>
        <end position="904"/>
    </location>
</feature>
<keyword evidence="2" id="KW-1003">Cell membrane</keyword>
<keyword evidence="3 6" id="KW-0812">Transmembrane</keyword>
<dbReference type="PANTHER" id="PTHR44757">
    <property type="entry name" value="DIGUANYLATE CYCLASE DGCP"/>
    <property type="match status" value="1"/>
</dbReference>
<dbReference type="NCBIfam" id="TIGR00229">
    <property type="entry name" value="sensory_box"/>
    <property type="match status" value="3"/>
</dbReference>
<dbReference type="SMART" id="SM00091">
    <property type="entry name" value="PAS"/>
    <property type="match status" value="3"/>
</dbReference>
<dbReference type="PROSITE" id="PS50112">
    <property type="entry name" value="PAS"/>
    <property type="match status" value="1"/>
</dbReference>
<keyword evidence="5 6" id="KW-0472">Membrane</keyword>
<feature type="domain" description="PAC" evidence="8">
    <location>
        <begin position="562"/>
        <end position="615"/>
    </location>
</feature>